<organism evidence="3 4">
    <name type="scientific">Erysiphe pulchra</name>
    <dbReference type="NCBI Taxonomy" id="225359"/>
    <lineage>
        <taxon>Eukaryota</taxon>
        <taxon>Fungi</taxon>
        <taxon>Dikarya</taxon>
        <taxon>Ascomycota</taxon>
        <taxon>Pezizomycotina</taxon>
        <taxon>Leotiomycetes</taxon>
        <taxon>Erysiphales</taxon>
        <taxon>Erysiphaceae</taxon>
        <taxon>Erysiphe</taxon>
    </lineage>
</organism>
<dbReference type="GO" id="GO:0004540">
    <property type="term" value="F:RNA nuclease activity"/>
    <property type="evidence" value="ECO:0007669"/>
    <property type="project" value="InterPro"/>
</dbReference>
<accession>A0A2S4PRS0</accession>
<reference evidence="3 4" key="1">
    <citation type="submission" date="2017-10" db="EMBL/GenBank/DDBJ databases">
        <title>Development of genomic resources for the powdery mildew, Erysiphe pulchra.</title>
        <authorList>
            <person name="Wadl P.A."/>
            <person name="Mack B.M."/>
            <person name="Moore G."/>
            <person name="Beltz S.B."/>
        </authorList>
    </citation>
    <scope>NUCLEOTIDE SEQUENCE [LARGE SCALE GENOMIC DNA]</scope>
    <source>
        <strain evidence="3">Cflorida</strain>
    </source>
</reference>
<evidence type="ECO:0000313" key="4">
    <source>
        <dbReference type="Proteomes" id="UP000237438"/>
    </source>
</evidence>
<evidence type="ECO:0000256" key="1">
    <source>
        <dbReference type="ARBA" id="ARBA00022722"/>
    </source>
</evidence>
<evidence type="ECO:0000256" key="2">
    <source>
        <dbReference type="ARBA" id="ARBA00022801"/>
    </source>
</evidence>
<keyword evidence="2" id="KW-0378">Hydrolase</keyword>
<dbReference type="AlphaFoldDB" id="A0A2S4PRS0"/>
<dbReference type="InterPro" id="IPR016191">
    <property type="entry name" value="Ribonuclease/ribotoxin"/>
</dbReference>
<evidence type="ECO:0000313" key="3">
    <source>
        <dbReference type="EMBL" id="POS84713.1"/>
    </source>
</evidence>
<comment type="caution">
    <text evidence="3">The sequence shown here is derived from an EMBL/GenBank/DDBJ whole genome shotgun (WGS) entry which is preliminary data.</text>
</comment>
<dbReference type="GO" id="GO:0003723">
    <property type="term" value="F:RNA binding"/>
    <property type="evidence" value="ECO:0007669"/>
    <property type="project" value="InterPro"/>
</dbReference>
<dbReference type="GO" id="GO:0016787">
    <property type="term" value="F:hydrolase activity"/>
    <property type="evidence" value="ECO:0007669"/>
    <property type="project" value="UniProtKB-KW"/>
</dbReference>
<protein>
    <submittedName>
        <fullName evidence="3">Uncharacterized protein</fullName>
    </submittedName>
</protein>
<dbReference type="Gene3D" id="3.10.450.30">
    <property type="entry name" value="Microbial ribonucleases"/>
    <property type="match status" value="3"/>
</dbReference>
<gene>
    <name evidence="3" type="ORF">EPUL_002454</name>
</gene>
<dbReference type="OrthoDB" id="5425539at2759"/>
<dbReference type="Proteomes" id="UP000237438">
    <property type="component" value="Unassembled WGS sequence"/>
</dbReference>
<dbReference type="EMBL" id="PEDP01000893">
    <property type="protein sequence ID" value="POS84713.1"/>
    <property type="molecule type" value="Genomic_DNA"/>
</dbReference>
<name>A0A2S4PRS0_9PEZI</name>
<proteinExistence type="predicted"/>
<dbReference type="SUPFAM" id="SSF53933">
    <property type="entry name" value="Microbial ribonucleases"/>
    <property type="match status" value="1"/>
</dbReference>
<sequence length="450" mass="51635">MWIKGITIPKDTKANFTVNQTLKNTSYIQLVKVLGFYRTPKVFFKWALHPWASFRVVFTRDSSEAVDVIAKTTIDDFTKCIRRDDSLVGPSNSEPENPNGYLCGYRFFADETVQQSLALARTRAEDKTKFPCPYVGHLYPKNSGHLMWPIITGNMLFKSGKVHGPYYLILDKETQFVDVVVKGYSNNFLRCIRSRKPPKAPESDPHSKLFVQPPKTGFLCGKVFFDDQVLKNYANLVKSQASKETRGKFPQKYSGPPYNEKCLIWPILKDGRLYRKGNKGPYRFILTPEYEVKSVATLFGKKLIACEKRTIKAKKNHDESDYHCKTQSFSHQQLVEAAERACEGFNTASKRFYPASYKGSRFNLEGPYFTYPIRPYNNYRQPKIGQDLVVINRSCEVVGALTTLYTANSEDINDLTEKRLVKCHRLDDGPLPDDFFGENAETVSEHRIFF</sequence>
<keyword evidence="1" id="KW-0540">Nuclease</keyword>
<keyword evidence="4" id="KW-1185">Reference proteome</keyword>